<evidence type="ECO:0000313" key="1">
    <source>
        <dbReference type="EMBL" id="VDB89853.1"/>
    </source>
</evidence>
<keyword evidence="2" id="KW-1185">Reference proteome</keyword>
<organism evidence="1 2">
    <name type="scientific">Blumeria graminis f. sp. tritici</name>
    <dbReference type="NCBI Taxonomy" id="62690"/>
    <lineage>
        <taxon>Eukaryota</taxon>
        <taxon>Fungi</taxon>
        <taxon>Dikarya</taxon>
        <taxon>Ascomycota</taxon>
        <taxon>Pezizomycotina</taxon>
        <taxon>Leotiomycetes</taxon>
        <taxon>Erysiphales</taxon>
        <taxon>Erysiphaceae</taxon>
        <taxon>Blumeria</taxon>
    </lineage>
</organism>
<name>A0A9X9MJK4_BLUGR</name>
<dbReference type="Proteomes" id="UP000324639">
    <property type="component" value="Chromosome Bgt_-07"/>
</dbReference>
<reference evidence="1 2" key="1">
    <citation type="submission" date="2018-08" db="EMBL/GenBank/DDBJ databases">
        <authorList>
            <person name="Muller C M."/>
        </authorList>
    </citation>
    <scope>NUCLEOTIDE SEQUENCE [LARGE SCALE GENOMIC DNA]</scope>
</reference>
<proteinExistence type="predicted"/>
<accession>A0A9X9MJK4</accession>
<sequence>MNLHLNSPSHLKSLLFLPKKRKALSCRANIVAQNLLAR</sequence>
<gene>
    <name evidence="1" type="ORF">BGT96224V316_LOCUS5397</name>
</gene>
<dbReference type="EMBL" id="LR026990">
    <property type="protein sequence ID" value="VDB89853.1"/>
    <property type="molecule type" value="Genomic_DNA"/>
</dbReference>
<dbReference type="AlphaFoldDB" id="A0A9X9MJK4"/>
<evidence type="ECO:0000313" key="2">
    <source>
        <dbReference type="Proteomes" id="UP000324639"/>
    </source>
</evidence>
<protein>
    <submittedName>
        <fullName evidence="1">Bgt-50822</fullName>
    </submittedName>
</protein>